<name>A0A381S0B3_9ZZZZ</name>
<dbReference type="GO" id="GO:0050485">
    <property type="term" value="F:oxidoreductase activity, acting on X-H and Y-H to form an X-Y bond, with a disulfide as acceptor"/>
    <property type="evidence" value="ECO:0007669"/>
    <property type="project" value="InterPro"/>
</dbReference>
<evidence type="ECO:0000256" key="1">
    <source>
        <dbReference type="ARBA" id="ARBA00023002"/>
    </source>
</evidence>
<gene>
    <name evidence="2" type="ORF">METZ01_LOCUS50366</name>
</gene>
<protein>
    <recommendedName>
        <fullName evidence="3">Selenoprotein B glycine/betaine/sarcosine/D-proline reductase</fullName>
    </recommendedName>
</protein>
<dbReference type="Pfam" id="PF07355">
    <property type="entry name" value="GRDB"/>
    <property type="match status" value="1"/>
</dbReference>
<dbReference type="InterPro" id="IPR010187">
    <property type="entry name" value="Various_sel_PB"/>
</dbReference>
<dbReference type="AlphaFoldDB" id="A0A381S0B3"/>
<dbReference type="EMBL" id="UINC01002516">
    <property type="protein sequence ID" value="SUZ97512.1"/>
    <property type="molecule type" value="Genomic_DNA"/>
</dbReference>
<evidence type="ECO:0008006" key="3">
    <source>
        <dbReference type="Google" id="ProtNLM"/>
    </source>
</evidence>
<proteinExistence type="predicted"/>
<organism evidence="2">
    <name type="scientific">marine metagenome</name>
    <dbReference type="NCBI Taxonomy" id="408172"/>
    <lineage>
        <taxon>unclassified sequences</taxon>
        <taxon>metagenomes</taxon>
        <taxon>ecological metagenomes</taxon>
    </lineage>
</organism>
<accession>A0A381S0B3</accession>
<sequence length="183" mass="19777">MVWLNRAPAAGPWHDGPVTPTPPVDYIALTRAQYDALGYPAYQWAERPDPPAWAPMPTLADASVALIGSGGAYREGQVAYHWKDDTGIRHIPSAEPATDIRVTHFAYDLEPAREDPNIVFPVDRLRELVDEGVIGGLAPTALGCMGGIYSVRRTEQELAPAIVNEVLAMRDAGQADVALLVPV</sequence>
<reference evidence="2" key="1">
    <citation type="submission" date="2018-05" db="EMBL/GenBank/DDBJ databases">
        <authorList>
            <person name="Lanie J.A."/>
            <person name="Ng W.-L."/>
            <person name="Kazmierczak K.M."/>
            <person name="Andrzejewski T.M."/>
            <person name="Davidsen T.M."/>
            <person name="Wayne K.J."/>
            <person name="Tettelin H."/>
            <person name="Glass J.I."/>
            <person name="Rusch D."/>
            <person name="Podicherti R."/>
            <person name="Tsui H.-C.T."/>
            <person name="Winkler M.E."/>
        </authorList>
    </citation>
    <scope>NUCLEOTIDE SEQUENCE</scope>
</reference>
<keyword evidence="1" id="KW-0560">Oxidoreductase</keyword>
<evidence type="ECO:0000313" key="2">
    <source>
        <dbReference type="EMBL" id="SUZ97512.1"/>
    </source>
</evidence>